<accession>A0ABD8B2T6</accession>
<evidence type="ECO:0000313" key="3">
    <source>
        <dbReference type="Proteomes" id="UP001364764"/>
    </source>
</evidence>
<evidence type="ECO:0000256" key="1">
    <source>
        <dbReference type="SAM" id="Phobius"/>
    </source>
</evidence>
<dbReference type="GeneID" id="93480230"/>
<keyword evidence="2" id="KW-0614">Plasmid</keyword>
<proteinExistence type="predicted"/>
<organism evidence="2 3">
    <name type="scientific">Paenibacillus amylolyticus</name>
    <dbReference type="NCBI Taxonomy" id="1451"/>
    <lineage>
        <taxon>Bacteria</taxon>
        <taxon>Bacillati</taxon>
        <taxon>Bacillota</taxon>
        <taxon>Bacilli</taxon>
        <taxon>Bacillales</taxon>
        <taxon>Paenibacillaceae</taxon>
        <taxon>Paenibacillus</taxon>
    </lineage>
</organism>
<dbReference type="EMBL" id="CP145894">
    <property type="protein sequence ID" value="WWP24129.1"/>
    <property type="molecule type" value="Genomic_DNA"/>
</dbReference>
<feature type="transmembrane region" description="Helical" evidence="1">
    <location>
        <begin position="6"/>
        <end position="31"/>
    </location>
</feature>
<keyword evidence="1" id="KW-0812">Transmembrane</keyword>
<reference evidence="2 3" key="1">
    <citation type="submission" date="2024-02" db="EMBL/GenBank/DDBJ databases">
        <title>Complete sequences of two Paenibacillus sp. strains and one Lysinibacillus strain isolated from the environment on STAA medium highlight biotechnological potential.</title>
        <authorList>
            <person name="Attere S.A."/>
            <person name="Piche L.C."/>
            <person name="Intertaglia L."/>
            <person name="Lami R."/>
            <person name="Charette S.J."/>
            <person name="Vincent A.T."/>
        </authorList>
    </citation>
    <scope>NUCLEOTIDE SEQUENCE [LARGE SCALE GENOMIC DNA]</scope>
    <source>
        <strain evidence="2 3">Y5S-7</strain>
        <plasmid evidence="2 3">pY5S7-2</plasmid>
    </source>
</reference>
<dbReference type="AlphaFoldDB" id="A0ABD8B2T6"/>
<gene>
    <name evidence="2" type="ORF">V6668_32155</name>
</gene>
<keyword evidence="1" id="KW-1133">Transmembrane helix</keyword>
<dbReference type="RefSeq" id="WP_338709219.1">
    <property type="nucleotide sequence ID" value="NZ_CP145894.1"/>
</dbReference>
<keyword evidence="1" id="KW-0472">Membrane</keyword>
<evidence type="ECO:0000313" key="2">
    <source>
        <dbReference type="EMBL" id="WWP24129.1"/>
    </source>
</evidence>
<sequence length="89" mass="10178">MDSQFYFGLICGGIAVMGMIAIFALSTILAFKNDPIRSMRIIVRGGDDVLLELNEMHQVSKQIDEKHIVQRFKKNNYTVDVRFNKKGEI</sequence>
<geneLocation type="plasmid" evidence="2 3">
    <name>pY5S7-2</name>
</geneLocation>
<dbReference type="Proteomes" id="UP001364764">
    <property type="component" value="Plasmid pY5S7-2"/>
</dbReference>
<protein>
    <submittedName>
        <fullName evidence="2">Uncharacterized protein</fullName>
    </submittedName>
</protein>
<name>A0ABD8B2T6_PAEAM</name>